<evidence type="ECO:0008006" key="3">
    <source>
        <dbReference type="Google" id="ProtNLM"/>
    </source>
</evidence>
<evidence type="ECO:0000313" key="1">
    <source>
        <dbReference type="EMBL" id="PWN54623.1"/>
    </source>
</evidence>
<dbReference type="OrthoDB" id="9797122at2"/>
<dbReference type="Pfam" id="PF09411">
    <property type="entry name" value="PagL"/>
    <property type="match status" value="1"/>
</dbReference>
<dbReference type="Gene3D" id="2.40.160.20">
    <property type="match status" value="1"/>
</dbReference>
<evidence type="ECO:0000313" key="2">
    <source>
        <dbReference type="Proteomes" id="UP000251800"/>
    </source>
</evidence>
<name>A0A383XPR9_9GAMM</name>
<protein>
    <recommendedName>
        <fullName evidence="3">Acyloxyacyl hydrolase</fullName>
    </recommendedName>
</protein>
<proteinExistence type="predicted"/>
<accession>A0A383XPR9</accession>
<dbReference type="RefSeq" id="WP_109721628.1">
    <property type="nucleotide sequence ID" value="NZ_QEQK01000021.1"/>
</dbReference>
<reference evidence="1 2" key="1">
    <citation type="submission" date="2018-05" db="EMBL/GenBank/DDBJ databases">
        <title>Abyssibacter profundi OUC007T gen. nov., sp. nov, a marine bacterium isolated from seawater of the Mariana Trench.</title>
        <authorList>
            <person name="Zhou S."/>
        </authorList>
    </citation>
    <scope>NUCLEOTIDE SEQUENCE [LARGE SCALE GENOMIC DNA]</scope>
    <source>
        <strain evidence="1 2">OUC007</strain>
    </source>
</reference>
<dbReference type="InterPro" id="IPR018550">
    <property type="entry name" value="Lipid-A_deacylase-rel"/>
</dbReference>
<comment type="caution">
    <text evidence="1">The sequence shown here is derived from an EMBL/GenBank/DDBJ whole genome shotgun (WGS) entry which is preliminary data.</text>
</comment>
<organism evidence="1 2">
    <name type="scientific">Abyssibacter profundi</name>
    <dbReference type="NCBI Taxonomy" id="2182787"/>
    <lineage>
        <taxon>Bacteria</taxon>
        <taxon>Pseudomonadati</taxon>
        <taxon>Pseudomonadota</taxon>
        <taxon>Gammaproteobacteria</taxon>
        <taxon>Chromatiales</taxon>
        <taxon>Oceanococcaceae</taxon>
        <taxon>Abyssibacter</taxon>
    </lineage>
</organism>
<gene>
    <name evidence="1" type="ORF">DEH80_16510</name>
</gene>
<sequence>MDESIERIPPSVRWQAWALRLGFIGLLMLSAAAQAQSPLARVEAIGLQGQTAFKHFDGLQQQAVSLKLDLQAIELPRHWVPGRVRLNAVAGTLRAREQQGAIVSIGPEWSSARRWPIEIAIGLAPTWLSESQFAGDELGGHFHFTSHLAVGGYLDDARRLELRYRVQHISNGGIRRDNPGVDMAGAELRYRFGLRRPAVLRHVAAVDRRSGTGLDFQLGAF</sequence>
<dbReference type="Proteomes" id="UP000251800">
    <property type="component" value="Unassembled WGS sequence"/>
</dbReference>
<dbReference type="AlphaFoldDB" id="A0A383XPR9"/>
<dbReference type="EMBL" id="QEQK01000021">
    <property type="protein sequence ID" value="PWN54623.1"/>
    <property type="molecule type" value="Genomic_DNA"/>
</dbReference>
<keyword evidence="2" id="KW-1185">Reference proteome</keyword>